<gene>
    <name evidence="3" type="ORF">DRF65_26040</name>
</gene>
<dbReference type="Proteomes" id="UP000256686">
    <property type="component" value="Unassembled WGS sequence"/>
</dbReference>
<dbReference type="AlphaFoldDB" id="A0A3D9C1P3"/>
<feature type="chain" id="PRO_5017733507" evidence="2">
    <location>
        <begin position="25"/>
        <end position="257"/>
    </location>
</feature>
<feature type="signal peptide" evidence="2">
    <location>
        <begin position="1"/>
        <end position="24"/>
    </location>
</feature>
<keyword evidence="4" id="KW-1185">Reference proteome</keyword>
<reference evidence="4" key="1">
    <citation type="submission" date="2018-06" db="EMBL/GenBank/DDBJ databases">
        <authorList>
            <person name="Lum Nde A."/>
            <person name="Hugo C."/>
        </authorList>
    </citation>
    <scope>NUCLEOTIDE SEQUENCE [LARGE SCALE GENOMIC DNA]</scope>
    <source>
        <strain evidence="4">1_F178</strain>
    </source>
</reference>
<dbReference type="EMBL" id="QNVT01000038">
    <property type="protein sequence ID" value="REC59456.1"/>
    <property type="molecule type" value="Genomic_DNA"/>
</dbReference>
<comment type="caution">
    <text evidence="3">The sequence shown here is derived from an EMBL/GenBank/DDBJ whole genome shotgun (WGS) entry which is preliminary data.</text>
</comment>
<name>A0A3D9C1P3_9FLAO</name>
<evidence type="ECO:0000313" key="4">
    <source>
        <dbReference type="Proteomes" id="UP000256686"/>
    </source>
</evidence>
<accession>A0A3D9C1P3</accession>
<organism evidence="3 4">
    <name type="scientific">Chryseobacterium pennae</name>
    <dbReference type="NCBI Taxonomy" id="2258962"/>
    <lineage>
        <taxon>Bacteria</taxon>
        <taxon>Pseudomonadati</taxon>
        <taxon>Bacteroidota</taxon>
        <taxon>Flavobacteriia</taxon>
        <taxon>Flavobacteriales</taxon>
        <taxon>Weeksellaceae</taxon>
        <taxon>Chryseobacterium group</taxon>
        <taxon>Chryseobacterium</taxon>
    </lineage>
</organism>
<evidence type="ECO:0000256" key="2">
    <source>
        <dbReference type="SAM" id="SignalP"/>
    </source>
</evidence>
<keyword evidence="1 2" id="KW-0732">Signal</keyword>
<dbReference type="RefSeq" id="WP_115973626.1">
    <property type="nucleotide sequence ID" value="NZ_QNVT01000038.1"/>
</dbReference>
<proteinExistence type="predicted"/>
<dbReference type="InterPro" id="IPR026444">
    <property type="entry name" value="Secre_tail"/>
</dbReference>
<dbReference type="Gene3D" id="2.60.120.200">
    <property type="match status" value="1"/>
</dbReference>
<sequence>MKKLYSFFATVLVASGIFAQTAFNATFDDVVGTGGTDGLWSGQVAAGTFTDGTGSYTTGGDWTFAKIYKGNGCLKAGTGSAKGSITTPSFTLSGDATLTFKAGAWNGNNEGTTLNVSATGATLNTASVTLVKGQFSTYTVNITGATGAVTLKFEGAVASNNRFFIDDIKVTTGTLAVTEIKGKSSANFVKNTFVKNSEITFGADVKDVKVYNMFGQIVKEASVKQNGTVNVAELAKGNYIVTGTVNKEAVSQKILKD</sequence>
<evidence type="ECO:0000313" key="3">
    <source>
        <dbReference type="EMBL" id="REC59456.1"/>
    </source>
</evidence>
<dbReference type="NCBIfam" id="TIGR04183">
    <property type="entry name" value="Por_Secre_tail"/>
    <property type="match status" value="1"/>
</dbReference>
<protein>
    <submittedName>
        <fullName evidence="3">T9SS C-terminal target domain-containing protein</fullName>
    </submittedName>
</protein>
<evidence type="ECO:0000256" key="1">
    <source>
        <dbReference type="ARBA" id="ARBA00022729"/>
    </source>
</evidence>